<dbReference type="EMBL" id="BMJE01000002">
    <property type="protein sequence ID" value="GGB71012.1"/>
    <property type="molecule type" value="Genomic_DNA"/>
</dbReference>
<gene>
    <name evidence="2" type="ORF">GCM10007424_08760</name>
</gene>
<protein>
    <recommendedName>
        <fullName evidence="4">Metal transporter</fullName>
    </recommendedName>
</protein>
<keyword evidence="3" id="KW-1185">Reference proteome</keyword>
<comment type="caution">
    <text evidence="2">The sequence shown here is derived from an EMBL/GenBank/DDBJ whole genome shotgun (WGS) entry which is preliminary data.</text>
</comment>
<dbReference type="InterPro" id="IPR036163">
    <property type="entry name" value="HMA_dom_sf"/>
</dbReference>
<evidence type="ECO:0000313" key="3">
    <source>
        <dbReference type="Proteomes" id="UP000615760"/>
    </source>
</evidence>
<name>A0ABQ1JK19_9FLAO</name>
<keyword evidence="1" id="KW-0732">Signal</keyword>
<accession>A0ABQ1JK19</accession>
<evidence type="ECO:0008006" key="4">
    <source>
        <dbReference type="Google" id="ProtNLM"/>
    </source>
</evidence>
<sequence length="135" mass="15802">MQVYDLRLNKNIIFKNLTKNHTMKKLFLLLFVMLFSVTIQAQEKKKKNAKYEIEVKGNCDMCKKRIEKAAFGVSGVKFAEWHDHHQDLHLIIDENKCSIDDVRKAVAKSGHDTDKVKAKDEDYKGLHDCCQYDRE</sequence>
<dbReference type="Gene3D" id="3.30.70.100">
    <property type="match status" value="1"/>
</dbReference>
<reference evidence="3" key="1">
    <citation type="journal article" date="2019" name="Int. J. Syst. Evol. Microbiol.">
        <title>The Global Catalogue of Microorganisms (GCM) 10K type strain sequencing project: providing services to taxonomists for standard genome sequencing and annotation.</title>
        <authorList>
            <consortium name="The Broad Institute Genomics Platform"/>
            <consortium name="The Broad Institute Genome Sequencing Center for Infectious Disease"/>
            <person name="Wu L."/>
            <person name="Ma J."/>
        </authorList>
    </citation>
    <scope>NUCLEOTIDE SEQUENCE [LARGE SCALE GENOMIC DNA]</scope>
    <source>
        <strain evidence="3">CGMCC 1.15461</strain>
    </source>
</reference>
<dbReference type="Proteomes" id="UP000615760">
    <property type="component" value="Unassembled WGS sequence"/>
</dbReference>
<evidence type="ECO:0000313" key="2">
    <source>
        <dbReference type="EMBL" id="GGB71012.1"/>
    </source>
</evidence>
<feature type="signal peptide" evidence="1">
    <location>
        <begin position="1"/>
        <end position="41"/>
    </location>
</feature>
<evidence type="ECO:0000256" key="1">
    <source>
        <dbReference type="SAM" id="SignalP"/>
    </source>
</evidence>
<proteinExistence type="predicted"/>
<feature type="chain" id="PRO_5045590313" description="Metal transporter" evidence="1">
    <location>
        <begin position="42"/>
        <end position="135"/>
    </location>
</feature>
<dbReference type="SUPFAM" id="SSF55008">
    <property type="entry name" value="HMA, heavy metal-associated domain"/>
    <property type="match status" value="1"/>
</dbReference>
<organism evidence="2 3">
    <name type="scientific">Flavobacterium suaedae</name>
    <dbReference type="NCBI Taxonomy" id="1767027"/>
    <lineage>
        <taxon>Bacteria</taxon>
        <taxon>Pseudomonadati</taxon>
        <taxon>Bacteroidota</taxon>
        <taxon>Flavobacteriia</taxon>
        <taxon>Flavobacteriales</taxon>
        <taxon>Flavobacteriaceae</taxon>
        <taxon>Flavobacterium</taxon>
    </lineage>
</organism>